<dbReference type="Pfam" id="PF12134">
    <property type="entry name" value="PRP8_domainIV"/>
    <property type="match status" value="1"/>
</dbReference>
<dbReference type="PANTHER" id="PTHR11140:SF0">
    <property type="entry name" value="PRE-MRNA-PROCESSING-SPLICING FACTOR 8"/>
    <property type="match status" value="1"/>
</dbReference>
<sequence>MAEEVAALLRSLPAEEQPKQVIVIRKGMLDPLEVHLLDFPNIVIKGSKLQLPFQACMKMEKFGDLILDFGKRNSVNIVSLTASEIRDIILGQEIAAPSVQRQQVAELEKSSEAQSQVTAVQTQTTNIHGDAIQTVTTTSYEQQVFSSKSDWCNILRAFVTAADLRTQVAAFLYGASPPDNKETKAVTLALRRGERCDGNGSVKLPSQLPRDGFLLKDRLLRDRL</sequence>
<dbReference type="GO" id="GO:0071013">
    <property type="term" value="C:catalytic step 2 spliceosome"/>
    <property type="evidence" value="ECO:0007669"/>
    <property type="project" value="TreeGrafter"/>
</dbReference>
<evidence type="ECO:0000313" key="3">
    <source>
        <dbReference type="Proteomes" id="UP000092993"/>
    </source>
</evidence>
<protein>
    <recommendedName>
        <fullName evidence="1">PRP8 domain-containing protein</fullName>
    </recommendedName>
</protein>
<dbReference type="OrthoDB" id="1931567at2759"/>
<dbReference type="AlphaFoldDB" id="A0A1C7LSK2"/>
<dbReference type="EMBL" id="LUGG01000025">
    <property type="protein sequence ID" value="OBZ67126.1"/>
    <property type="molecule type" value="Genomic_DNA"/>
</dbReference>
<dbReference type="SUPFAM" id="SSF53098">
    <property type="entry name" value="Ribonuclease H-like"/>
    <property type="match status" value="1"/>
</dbReference>
<dbReference type="STRING" id="5627.A0A1C7LSK2"/>
<comment type="caution">
    <text evidence="2">The sequence shown here is derived from an EMBL/GenBank/DDBJ whole genome shotgun (WGS) entry which is preliminary data.</text>
</comment>
<evidence type="ECO:0000259" key="1">
    <source>
        <dbReference type="Pfam" id="PF12134"/>
    </source>
</evidence>
<dbReference type="GO" id="GO:0030623">
    <property type="term" value="F:U5 snRNA binding"/>
    <property type="evidence" value="ECO:0007669"/>
    <property type="project" value="TreeGrafter"/>
</dbReference>
<feature type="domain" description="PRP8" evidence="1">
    <location>
        <begin position="2"/>
        <end position="68"/>
    </location>
</feature>
<dbReference type="GO" id="GO:0030619">
    <property type="term" value="F:U1 snRNA binding"/>
    <property type="evidence" value="ECO:0007669"/>
    <property type="project" value="TreeGrafter"/>
</dbReference>
<dbReference type="GO" id="GO:0000244">
    <property type="term" value="P:spliceosomal tri-snRNP complex assembly"/>
    <property type="evidence" value="ECO:0007669"/>
    <property type="project" value="TreeGrafter"/>
</dbReference>
<evidence type="ECO:0000313" key="2">
    <source>
        <dbReference type="EMBL" id="OBZ67126.1"/>
    </source>
</evidence>
<accession>A0A1C7LSK2</accession>
<gene>
    <name evidence="2" type="ORF">A0H81_12929</name>
</gene>
<keyword evidence="3" id="KW-1185">Reference proteome</keyword>
<dbReference type="Gene3D" id="3.40.140.10">
    <property type="entry name" value="Cytidine Deaminase, domain 2"/>
    <property type="match status" value="1"/>
</dbReference>
<proteinExistence type="predicted"/>
<dbReference type="PANTHER" id="PTHR11140">
    <property type="entry name" value="PRE-MRNA SPLICING FACTOR PRP8"/>
    <property type="match status" value="1"/>
</dbReference>
<dbReference type="GO" id="GO:0030620">
    <property type="term" value="F:U2 snRNA binding"/>
    <property type="evidence" value="ECO:0007669"/>
    <property type="project" value="TreeGrafter"/>
</dbReference>
<dbReference type="Gene3D" id="3.30.420.230">
    <property type="match status" value="1"/>
</dbReference>
<reference evidence="2 3" key="1">
    <citation type="submission" date="2016-03" db="EMBL/GenBank/DDBJ databases">
        <title>Whole genome sequencing of Grifola frondosa 9006-11.</title>
        <authorList>
            <person name="Min B."/>
            <person name="Park H."/>
            <person name="Kim J.-G."/>
            <person name="Cho H."/>
            <person name="Oh Y.-L."/>
            <person name="Kong W.-S."/>
            <person name="Choi I.-G."/>
        </authorList>
    </citation>
    <scope>NUCLEOTIDE SEQUENCE [LARGE SCALE GENOMIC DNA]</scope>
    <source>
        <strain evidence="2 3">9006-11</strain>
    </source>
</reference>
<dbReference type="GO" id="GO:0017070">
    <property type="term" value="F:U6 snRNA binding"/>
    <property type="evidence" value="ECO:0007669"/>
    <property type="project" value="TreeGrafter"/>
</dbReference>
<dbReference type="InterPro" id="IPR027652">
    <property type="entry name" value="PRP8"/>
</dbReference>
<organism evidence="2 3">
    <name type="scientific">Grifola frondosa</name>
    <name type="common">Maitake</name>
    <name type="synonym">Polyporus frondosus</name>
    <dbReference type="NCBI Taxonomy" id="5627"/>
    <lineage>
        <taxon>Eukaryota</taxon>
        <taxon>Fungi</taxon>
        <taxon>Dikarya</taxon>
        <taxon>Basidiomycota</taxon>
        <taxon>Agaricomycotina</taxon>
        <taxon>Agaricomycetes</taxon>
        <taxon>Polyporales</taxon>
        <taxon>Grifolaceae</taxon>
        <taxon>Grifola</taxon>
    </lineage>
</organism>
<dbReference type="Proteomes" id="UP000092993">
    <property type="component" value="Unassembled WGS sequence"/>
</dbReference>
<name>A0A1C7LSK2_GRIFR</name>
<dbReference type="InterPro" id="IPR043172">
    <property type="entry name" value="Prp8_domainIV_palm"/>
</dbReference>
<dbReference type="GO" id="GO:0097157">
    <property type="term" value="F:pre-mRNA intronic binding"/>
    <property type="evidence" value="ECO:0007669"/>
    <property type="project" value="TreeGrafter"/>
</dbReference>
<dbReference type="InterPro" id="IPR021983">
    <property type="entry name" value="PRP8_domainIV"/>
</dbReference>
<dbReference type="InterPro" id="IPR012337">
    <property type="entry name" value="RNaseH-like_sf"/>
</dbReference>
<dbReference type="GO" id="GO:0005682">
    <property type="term" value="C:U5 snRNP"/>
    <property type="evidence" value="ECO:0007669"/>
    <property type="project" value="TreeGrafter"/>
</dbReference>